<evidence type="ECO:0000313" key="9">
    <source>
        <dbReference type="EMBL" id="HDI83726.1"/>
    </source>
</evidence>
<dbReference type="PRINTS" id="PR01044">
    <property type="entry name" value="TRNASYNTHGA"/>
</dbReference>
<comment type="catalytic activity">
    <reaction evidence="7 8">
        <text>tRNA(Gly) + glycine + ATP = glycyl-tRNA(Gly) + AMP + diphosphate</text>
        <dbReference type="Rhea" id="RHEA:16013"/>
        <dbReference type="Rhea" id="RHEA-COMP:9664"/>
        <dbReference type="Rhea" id="RHEA-COMP:9683"/>
        <dbReference type="ChEBI" id="CHEBI:30616"/>
        <dbReference type="ChEBI" id="CHEBI:33019"/>
        <dbReference type="ChEBI" id="CHEBI:57305"/>
        <dbReference type="ChEBI" id="CHEBI:78442"/>
        <dbReference type="ChEBI" id="CHEBI:78522"/>
        <dbReference type="ChEBI" id="CHEBI:456215"/>
        <dbReference type="EC" id="6.1.1.14"/>
    </reaction>
</comment>
<evidence type="ECO:0000256" key="2">
    <source>
        <dbReference type="ARBA" id="ARBA00022598"/>
    </source>
</evidence>
<name>A0A7C0VD04_UNCW3</name>
<keyword evidence="3 8" id="KW-0547">Nucleotide-binding</keyword>
<sequence>MSLQETLLKLEIFWKERGCLIGLPYTSEVGAGTFNPHTFFGALGERPYNVAYVETSKRPKDGRYAENPNRLQEFRQYQVLLKPAPDNVQDIYLESLEYLGIDIKKHDIRFVHDDWESPTLGAWGLGWEVWLDGMEITQFTYFQQVGGIDLKVIPVELTYGIERITMFIDGVDTVFDMEWGGGYTWKDLYKEPEYQWCVYNFDEADTEFLFTLFQKCESEVFRLLDKGLIYPAYDFVIKASHTFNLLDARGAISPKERGNYILRIRKLSRKVALVWLKNYS</sequence>
<evidence type="ECO:0000256" key="8">
    <source>
        <dbReference type="HAMAP-Rule" id="MF_00254"/>
    </source>
</evidence>
<gene>
    <name evidence="8" type="primary">glyQ</name>
    <name evidence="9" type="ORF">ENF18_08055</name>
</gene>
<keyword evidence="4 8" id="KW-0067">ATP-binding</keyword>
<dbReference type="GO" id="GO:0006426">
    <property type="term" value="P:glycyl-tRNA aminoacylation"/>
    <property type="evidence" value="ECO:0007669"/>
    <property type="project" value="UniProtKB-UniRule"/>
</dbReference>
<dbReference type="PANTHER" id="PTHR30075">
    <property type="entry name" value="GLYCYL-TRNA SYNTHETASE"/>
    <property type="match status" value="1"/>
</dbReference>
<dbReference type="AlphaFoldDB" id="A0A7C0VD04"/>
<dbReference type="NCBIfam" id="TIGR00388">
    <property type="entry name" value="glyQ"/>
    <property type="match status" value="1"/>
</dbReference>
<protein>
    <recommendedName>
        <fullName evidence="8">Glycine--tRNA ligase alpha subunit</fullName>
        <ecNumber evidence="8">6.1.1.14</ecNumber>
    </recommendedName>
    <alternativeName>
        <fullName evidence="8">Glycyl-tRNA synthetase alpha subunit</fullName>
        <shortName evidence="8">GlyRS</shortName>
    </alternativeName>
</protein>
<evidence type="ECO:0000256" key="6">
    <source>
        <dbReference type="ARBA" id="ARBA00023146"/>
    </source>
</evidence>
<keyword evidence="8" id="KW-0963">Cytoplasm</keyword>
<proteinExistence type="inferred from homology"/>
<dbReference type="HAMAP" id="MF_00254">
    <property type="entry name" value="Gly_tRNA_synth_alpha"/>
    <property type="match status" value="1"/>
</dbReference>
<keyword evidence="5 8" id="KW-0648">Protein biosynthesis</keyword>
<dbReference type="GO" id="GO:0004820">
    <property type="term" value="F:glycine-tRNA ligase activity"/>
    <property type="evidence" value="ECO:0007669"/>
    <property type="project" value="UniProtKB-UniRule"/>
</dbReference>
<comment type="caution">
    <text evidence="9">The sequence shown here is derived from an EMBL/GenBank/DDBJ whole genome shotgun (WGS) entry which is preliminary data.</text>
</comment>
<evidence type="ECO:0000256" key="3">
    <source>
        <dbReference type="ARBA" id="ARBA00022741"/>
    </source>
</evidence>
<evidence type="ECO:0000256" key="4">
    <source>
        <dbReference type="ARBA" id="ARBA00022840"/>
    </source>
</evidence>
<dbReference type="PROSITE" id="PS50861">
    <property type="entry name" value="AA_TRNA_LIGASE_II_GLYAB"/>
    <property type="match status" value="1"/>
</dbReference>
<dbReference type="SUPFAM" id="SSF55681">
    <property type="entry name" value="Class II aaRS and biotin synthetases"/>
    <property type="match status" value="1"/>
</dbReference>
<dbReference type="Pfam" id="PF02091">
    <property type="entry name" value="tRNA-synt_2e"/>
    <property type="match status" value="1"/>
</dbReference>
<accession>A0A7C0VD04</accession>
<dbReference type="Gene3D" id="1.20.58.180">
    <property type="entry name" value="Class II aaRS and biotin synthetases, domain 2"/>
    <property type="match status" value="1"/>
</dbReference>
<dbReference type="Gene3D" id="3.30.930.10">
    <property type="entry name" value="Bira Bifunctional Protein, Domain 2"/>
    <property type="match status" value="1"/>
</dbReference>
<dbReference type="EC" id="6.1.1.14" evidence="8"/>
<keyword evidence="2 8" id="KW-0436">Ligase</keyword>
<dbReference type="NCBIfam" id="NF006827">
    <property type="entry name" value="PRK09348.1"/>
    <property type="match status" value="1"/>
</dbReference>
<dbReference type="EMBL" id="DQWE01000381">
    <property type="protein sequence ID" value="HDI83726.1"/>
    <property type="molecule type" value="Genomic_DNA"/>
</dbReference>
<dbReference type="InterPro" id="IPR002310">
    <property type="entry name" value="Gly-tRNA_ligase_asu"/>
</dbReference>
<evidence type="ECO:0000256" key="7">
    <source>
        <dbReference type="ARBA" id="ARBA00047937"/>
    </source>
</evidence>
<dbReference type="InterPro" id="IPR006194">
    <property type="entry name" value="Gly-tRNA-synth_heterodimer"/>
</dbReference>
<comment type="subunit">
    <text evidence="8">Tetramer of two alpha and two beta subunits.</text>
</comment>
<dbReference type="PANTHER" id="PTHR30075:SF2">
    <property type="entry name" value="GLYCINE--TRNA LIGASE, CHLOROPLASTIC_MITOCHONDRIAL 2"/>
    <property type="match status" value="1"/>
</dbReference>
<dbReference type="Proteomes" id="UP000885847">
    <property type="component" value="Unassembled WGS sequence"/>
</dbReference>
<keyword evidence="6 8" id="KW-0030">Aminoacyl-tRNA synthetase</keyword>
<dbReference type="InterPro" id="IPR045864">
    <property type="entry name" value="aa-tRNA-synth_II/BPL/LPL"/>
</dbReference>
<dbReference type="GO" id="GO:0005829">
    <property type="term" value="C:cytosol"/>
    <property type="evidence" value="ECO:0007669"/>
    <property type="project" value="TreeGrafter"/>
</dbReference>
<organism evidence="9">
    <name type="scientific">candidate division WOR-3 bacterium</name>
    <dbReference type="NCBI Taxonomy" id="2052148"/>
    <lineage>
        <taxon>Bacteria</taxon>
        <taxon>Bacteria division WOR-3</taxon>
    </lineage>
</organism>
<comment type="subcellular location">
    <subcellularLocation>
        <location evidence="8">Cytoplasm</location>
    </subcellularLocation>
</comment>
<comment type="similarity">
    <text evidence="1 8">Belongs to the class-II aminoacyl-tRNA synthetase family.</text>
</comment>
<reference evidence="9" key="1">
    <citation type="journal article" date="2020" name="mSystems">
        <title>Genome- and Community-Level Interaction Insights into Carbon Utilization and Element Cycling Functions of Hydrothermarchaeota in Hydrothermal Sediment.</title>
        <authorList>
            <person name="Zhou Z."/>
            <person name="Liu Y."/>
            <person name="Xu W."/>
            <person name="Pan J."/>
            <person name="Luo Z.H."/>
            <person name="Li M."/>
        </authorList>
    </citation>
    <scope>NUCLEOTIDE SEQUENCE [LARGE SCALE GENOMIC DNA]</scope>
    <source>
        <strain evidence="9">HyVt-102</strain>
    </source>
</reference>
<evidence type="ECO:0000256" key="5">
    <source>
        <dbReference type="ARBA" id="ARBA00022917"/>
    </source>
</evidence>
<dbReference type="GO" id="GO:0005524">
    <property type="term" value="F:ATP binding"/>
    <property type="evidence" value="ECO:0007669"/>
    <property type="project" value="UniProtKB-UniRule"/>
</dbReference>
<evidence type="ECO:0000256" key="1">
    <source>
        <dbReference type="ARBA" id="ARBA00008226"/>
    </source>
</evidence>